<name>A0A429GVM9_9CREN</name>
<dbReference type="AlphaFoldDB" id="A0A429GVM9"/>
<accession>A0A429GVM9</accession>
<dbReference type="RefSeq" id="WP_125670337.1">
    <property type="nucleotide sequence ID" value="NZ_RCOS01000026.1"/>
</dbReference>
<protein>
    <submittedName>
        <fullName evidence="1">Uncharacterized protein</fullName>
    </submittedName>
</protein>
<evidence type="ECO:0000313" key="2">
    <source>
        <dbReference type="Proteomes" id="UP000277582"/>
    </source>
</evidence>
<sequence>MVIYLRETSASKSYFDDAKRIRSEILSVLSKVEPKVIVDVGVGESTKDLLSNTSGLIIAVDLDCGKLVGRVS</sequence>
<gene>
    <name evidence="1" type="ORF">D6D85_01705</name>
</gene>
<reference evidence="1 2" key="1">
    <citation type="submission" date="2018-10" db="EMBL/GenBank/DDBJ databases">
        <title>Co-occurring genomic capacity for anaerobic methane metabolism and dissimilatory sulfite reduction discovered in the Korarchaeota.</title>
        <authorList>
            <person name="Mckay L.J."/>
            <person name="Dlakic M."/>
            <person name="Fields M.W."/>
            <person name="Delmont T.O."/>
            <person name="Eren A.M."/>
            <person name="Jay Z.J."/>
            <person name="Klingelsmith K.B."/>
            <person name="Rusch D.B."/>
            <person name="Inskeep W.P."/>
        </authorList>
    </citation>
    <scope>NUCLEOTIDE SEQUENCE [LARGE SCALE GENOMIC DNA]</scope>
    <source>
        <strain evidence="1 2">MDKW</strain>
    </source>
</reference>
<comment type="caution">
    <text evidence="1">The sequence shown here is derived from an EMBL/GenBank/DDBJ whole genome shotgun (WGS) entry which is preliminary data.</text>
</comment>
<dbReference type="Proteomes" id="UP000277582">
    <property type="component" value="Unassembled WGS sequence"/>
</dbReference>
<proteinExistence type="predicted"/>
<organism evidence="1 2">
    <name type="scientific">Candidatus Methanodesulfokora washburnensis</name>
    <dbReference type="NCBI Taxonomy" id="2478471"/>
    <lineage>
        <taxon>Archaea</taxon>
        <taxon>Thermoproteota</taxon>
        <taxon>Candidatus Korarchaeia</taxon>
        <taxon>Candidatus Korarchaeia incertae sedis</taxon>
        <taxon>Candidatus Methanodesulfokora</taxon>
    </lineage>
</organism>
<dbReference type="EMBL" id="RCOS01000026">
    <property type="protein sequence ID" value="RSN78010.1"/>
    <property type="molecule type" value="Genomic_DNA"/>
</dbReference>
<keyword evidence="2" id="KW-1185">Reference proteome</keyword>
<evidence type="ECO:0000313" key="1">
    <source>
        <dbReference type="EMBL" id="RSN78010.1"/>
    </source>
</evidence>